<accession>A0ACC1TBP4</accession>
<comment type="caution">
    <text evidence="1">The sequence shown here is derived from an EMBL/GenBank/DDBJ whole genome shotgun (WGS) entry which is preliminary data.</text>
</comment>
<gene>
    <name evidence="1" type="ORF">NM688_g1592</name>
</gene>
<dbReference type="Proteomes" id="UP001148662">
    <property type="component" value="Unassembled WGS sequence"/>
</dbReference>
<protein>
    <submittedName>
        <fullName evidence="1">Uncharacterized protein</fullName>
    </submittedName>
</protein>
<keyword evidence="2" id="KW-1185">Reference proteome</keyword>
<evidence type="ECO:0000313" key="2">
    <source>
        <dbReference type="Proteomes" id="UP001148662"/>
    </source>
</evidence>
<organism evidence="1 2">
    <name type="scientific">Phlebia brevispora</name>
    <dbReference type="NCBI Taxonomy" id="194682"/>
    <lineage>
        <taxon>Eukaryota</taxon>
        <taxon>Fungi</taxon>
        <taxon>Dikarya</taxon>
        <taxon>Basidiomycota</taxon>
        <taxon>Agaricomycotina</taxon>
        <taxon>Agaricomycetes</taxon>
        <taxon>Polyporales</taxon>
        <taxon>Meruliaceae</taxon>
        <taxon>Phlebia</taxon>
    </lineage>
</organism>
<evidence type="ECO:0000313" key="1">
    <source>
        <dbReference type="EMBL" id="KAJ3557213.1"/>
    </source>
</evidence>
<sequence>MQELSKFTIPQHLIADPSRTLLDLYDWNGVHNANASVFRYLDGNDVKTISWREVNEGTHRAAALCSAMLSVRTTDPRPVVAVFANRDAITYFTTIVGVLRAGFIIFPISYRNSPEALAHLLTRVKAIILLTSEEPWIQDVIDNATKLIAASSETYSAPAVVHAMPVFEDLYSRRVLETPHIAPCRPWALDDPSLIMHSSGSAAFPKPITWSVRGAMQWALSPSEAPDFRRTEKLTCTIGVTAVTGCMMATFKPCTPAILPTPENVFEEAKRTGSEMICTVPSMLEKWARDPTKVEHMKTMEGITFGGAPLLKEAGDYLVSHGVSLRPMYGSTETGMLAPWISACRGSDWQYVKLSKQFDPVLIPHDGGAYELIVTARSKMRPAVLNTTIDGMEAYATNDLLVPHPNRPDLWVVDGRVDDQIMLSTGEKTNPGPLERILAQDPHIQSAVIFGRSRTQNGVIIEPRKAYWFDIGDDVQRDEFVRAIWPAVERMNMYAPQHSRLFKEMIIFSSPSKPFMYTGKGTARRQAIIALYQPEIEALYEAMNAAPQVDIAPPISWTESEILKFTRDVVHSVLRRDIPDGADIFQFGCDRRVLQATWIFNQIVSALRTNPDNEGLLPRLQATAVYTHPSISSLCDFISRILGYGLAHIPSGEDTQAQQLEELLKRYTSGFIERSAVLRDRPASKDVVLVTGTTGGLGCHILMHLLSDPTVGTVFAFNRPDRLRERQEQAFRINGLDVNSLDSPKLRLVGGYLNKPNFGLGAALFREIQDAVTHVIHNAWKVDFNQRVTSFLDLLDGVQALINMCLASPWRLPSRILFTSSMGVFLQSNSPGYATEEQIEHPSGIVATNGYAESKWLAERMLWSSSSAGMNTLIVRVGQLCGGVSGYWNEKEWFPSIVKSAQYVGCLPALEENVTWIPCDEAALALIQMRNAEASILHLAHPRPVPWRRFLEPIAHALQVPLVPYTDWLSALKQSGSEVEDLRQNPAFAAFGLLQFSRHRRQREGAVREH</sequence>
<proteinExistence type="predicted"/>
<name>A0ACC1TBP4_9APHY</name>
<dbReference type="EMBL" id="JANHOG010000176">
    <property type="protein sequence ID" value="KAJ3557213.1"/>
    <property type="molecule type" value="Genomic_DNA"/>
</dbReference>
<reference evidence="1" key="1">
    <citation type="submission" date="2022-07" db="EMBL/GenBank/DDBJ databases">
        <title>Genome Sequence of Phlebia brevispora.</title>
        <authorList>
            <person name="Buettner E."/>
        </authorList>
    </citation>
    <scope>NUCLEOTIDE SEQUENCE</scope>
    <source>
        <strain evidence="1">MPL23</strain>
    </source>
</reference>